<evidence type="ECO:0000313" key="1">
    <source>
        <dbReference type="EMBL" id="ETO05102.1"/>
    </source>
</evidence>
<accession>X6LVC6</accession>
<dbReference type="AlphaFoldDB" id="X6LVC6"/>
<proteinExistence type="predicted"/>
<sequence length="78" mass="8984">MCNDFVERFETQLLQTIQDGYHGDLEGFCKKHVDKNVCKDVEFSSKIIKNQKKNKSDVSVDDTLVDTDTDNVELKDDL</sequence>
<evidence type="ECO:0000313" key="2">
    <source>
        <dbReference type="Proteomes" id="UP000023152"/>
    </source>
</evidence>
<gene>
    <name evidence="1" type="ORF">RFI_32294</name>
</gene>
<comment type="caution">
    <text evidence="1">The sequence shown here is derived from an EMBL/GenBank/DDBJ whole genome shotgun (WGS) entry which is preliminary data.</text>
</comment>
<protein>
    <submittedName>
        <fullName evidence="1">Uncharacterized protein</fullName>
    </submittedName>
</protein>
<keyword evidence="2" id="KW-1185">Reference proteome</keyword>
<reference evidence="1 2" key="1">
    <citation type="journal article" date="2013" name="Curr. Biol.">
        <title>The Genome of the Foraminiferan Reticulomyxa filosa.</title>
        <authorList>
            <person name="Glockner G."/>
            <person name="Hulsmann N."/>
            <person name="Schleicher M."/>
            <person name="Noegel A.A."/>
            <person name="Eichinger L."/>
            <person name="Gallinger C."/>
            <person name="Pawlowski J."/>
            <person name="Sierra R."/>
            <person name="Euteneuer U."/>
            <person name="Pillet L."/>
            <person name="Moustafa A."/>
            <person name="Platzer M."/>
            <person name="Groth M."/>
            <person name="Szafranski K."/>
            <person name="Schliwa M."/>
        </authorList>
    </citation>
    <scope>NUCLEOTIDE SEQUENCE [LARGE SCALE GENOMIC DNA]</scope>
</reference>
<dbReference type="Proteomes" id="UP000023152">
    <property type="component" value="Unassembled WGS sequence"/>
</dbReference>
<organism evidence="1 2">
    <name type="scientific">Reticulomyxa filosa</name>
    <dbReference type="NCBI Taxonomy" id="46433"/>
    <lineage>
        <taxon>Eukaryota</taxon>
        <taxon>Sar</taxon>
        <taxon>Rhizaria</taxon>
        <taxon>Retaria</taxon>
        <taxon>Foraminifera</taxon>
        <taxon>Monothalamids</taxon>
        <taxon>Reticulomyxidae</taxon>
        <taxon>Reticulomyxa</taxon>
    </lineage>
</organism>
<dbReference type="EMBL" id="ASPP01028539">
    <property type="protein sequence ID" value="ETO05102.1"/>
    <property type="molecule type" value="Genomic_DNA"/>
</dbReference>
<name>X6LVC6_RETFI</name>